<dbReference type="AlphaFoldDB" id="A0A3B6ES32"/>
<evidence type="ECO:0000313" key="2">
    <source>
        <dbReference type="EnsemblPlants" id="TraesCS3A02G496600.1.cds1"/>
    </source>
</evidence>
<evidence type="ECO:0000313" key="3">
    <source>
        <dbReference type="Proteomes" id="UP000019116"/>
    </source>
</evidence>
<evidence type="ECO:0000256" key="1">
    <source>
        <dbReference type="SAM" id="SignalP"/>
    </source>
</evidence>
<keyword evidence="1" id="KW-0732">Signal</keyword>
<reference evidence="2" key="2">
    <citation type="submission" date="2018-10" db="UniProtKB">
        <authorList>
            <consortium name="EnsemblPlants"/>
        </authorList>
    </citation>
    <scope>IDENTIFICATION</scope>
</reference>
<name>A0A3B6ES32_WHEAT</name>
<accession>A0A3B6ES32</accession>
<keyword evidence="3" id="KW-1185">Reference proteome</keyword>
<sequence length="108" mass="11373">MALRLRPSYLCLCTSFLLVVALAGTRPAAAQCEKTVGAVPDWCTKQFFKAASSGAKGDEFITHECCLLLGCVHESNCDSILRRFCPAPDADECPVPPVAPAVSTGAAN</sequence>
<dbReference type="Gramene" id="TraesCS3A02G496600.1">
    <property type="protein sequence ID" value="TraesCS3A02G496600.1.cds1"/>
    <property type="gene ID" value="TraesCS3A02G496600"/>
</dbReference>
<dbReference type="Proteomes" id="UP000019116">
    <property type="component" value="Chromosome 3A"/>
</dbReference>
<proteinExistence type="predicted"/>
<reference evidence="2" key="1">
    <citation type="submission" date="2018-08" db="EMBL/GenBank/DDBJ databases">
        <authorList>
            <person name="Rossello M."/>
        </authorList>
    </citation>
    <scope>NUCLEOTIDE SEQUENCE [LARGE SCALE GENOMIC DNA]</scope>
    <source>
        <strain evidence="2">cv. Chinese Spring</strain>
    </source>
</reference>
<dbReference type="Gramene" id="TraesCS3A03G1166200.1">
    <property type="protein sequence ID" value="TraesCS3A03G1166200.1.CDS1"/>
    <property type="gene ID" value="TraesCS3A03G1166200"/>
</dbReference>
<protein>
    <submittedName>
        <fullName evidence="2">Uncharacterized protein</fullName>
    </submittedName>
</protein>
<dbReference type="EnsemblPlants" id="TraesCS3A02G496600.1">
    <property type="protein sequence ID" value="TraesCS3A02G496600.1.cds1"/>
    <property type="gene ID" value="TraesCS3A02G496600"/>
</dbReference>
<feature type="chain" id="PRO_5043173749" evidence="1">
    <location>
        <begin position="31"/>
        <end position="108"/>
    </location>
</feature>
<feature type="signal peptide" evidence="1">
    <location>
        <begin position="1"/>
        <end position="30"/>
    </location>
</feature>
<organism evidence="2">
    <name type="scientific">Triticum aestivum</name>
    <name type="common">Wheat</name>
    <dbReference type="NCBI Taxonomy" id="4565"/>
    <lineage>
        <taxon>Eukaryota</taxon>
        <taxon>Viridiplantae</taxon>
        <taxon>Streptophyta</taxon>
        <taxon>Embryophyta</taxon>
        <taxon>Tracheophyta</taxon>
        <taxon>Spermatophyta</taxon>
        <taxon>Magnoliopsida</taxon>
        <taxon>Liliopsida</taxon>
        <taxon>Poales</taxon>
        <taxon>Poaceae</taxon>
        <taxon>BOP clade</taxon>
        <taxon>Pooideae</taxon>
        <taxon>Triticodae</taxon>
        <taxon>Triticeae</taxon>
        <taxon>Triticinae</taxon>
        <taxon>Triticum</taxon>
    </lineage>
</organism>